<dbReference type="PANTHER" id="PTHR12149:SF8">
    <property type="entry name" value="PROTEIN-RIBULOSAMINE 3-KINASE"/>
    <property type="match status" value="1"/>
</dbReference>
<evidence type="ECO:0000256" key="1">
    <source>
        <dbReference type="ARBA" id="ARBA00009460"/>
    </source>
</evidence>
<dbReference type="PIRSF" id="PIRSF006221">
    <property type="entry name" value="Ketosamine-3-kinase"/>
    <property type="match status" value="1"/>
</dbReference>
<evidence type="ECO:0000313" key="4">
    <source>
        <dbReference type="Proteomes" id="UP000186026"/>
    </source>
</evidence>
<keyword evidence="2" id="KW-0808">Transferase</keyword>
<keyword evidence="2 3" id="KW-0418">Kinase</keyword>
<dbReference type="SUPFAM" id="SSF56112">
    <property type="entry name" value="Protein kinase-like (PK-like)"/>
    <property type="match status" value="1"/>
</dbReference>
<dbReference type="RefSeq" id="WP_076497445.1">
    <property type="nucleotide sequence ID" value="NZ_FTOP01000001.1"/>
</dbReference>
<comment type="similarity">
    <text evidence="1 2">Belongs to the fructosamine kinase family.</text>
</comment>
<dbReference type="Gene3D" id="3.90.1200.10">
    <property type="match status" value="1"/>
</dbReference>
<name>A0A1N7JJE0_9BACT</name>
<dbReference type="EMBL" id="FTOP01000001">
    <property type="protein sequence ID" value="SIS49439.1"/>
    <property type="molecule type" value="Genomic_DNA"/>
</dbReference>
<accession>A0A1N7JJE0</accession>
<dbReference type="Proteomes" id="UP000186026">
    <property type="component" value="Unassembled WGS sequence"/>
</dbReference>
<gene>
    <name evidence="3" type="ORF">SAMN05421761_10168</name>
</gene>
<dbReference type="AlphaFoldDB" id="A0A1N7JJE0"/>
<evidence type="ECO:0000313" key="3">
    <source>
        <dbReference type="EMBL" id="SIS49439.1"/>
    </source>
</evidence>
<evidence type="ECO:0000256" key="2">
    <source>
        <dbReference type="PIRNR" id="PIRNR006221"/>
    </source>
</evidence>
<protein>
    <submittedName>
        <fullName evidence="3">Fructosamine-3-kinase</fullName>
    </submittedName>
</protein>
<reference evidence="4" key="1">
    <citation type="submission" date="2017-01" db="EMBL/GenBank/DDBJ databases">
        <authorList>
            <person name="Varghese N."/>
            <person name="Submissions S."/>
        </authorList>
    </citation>
    <scope>NUCLEOTIDE SEQUENCE [LARGE SCALE GENOMIC DNA]</scope>
    <source>
        <strain evidence="4">DSM 46698</strain>
    </source>
</reference>
<dbReference type="OrthoDB" id="5291879at2"/>
<sequence length="291" mass="33818">MFDQTQIYEQILFQSLGEDIKVHQARLIAAGNFNQGVQLLTSAGNFFLKLNFDHRKDIFQKEAEGLALMSEFCPLNIPKVYHFGQLEDYCFLLMDWVASTPANKDYWEQLGFGLAQMHMATQSEFGLDSDNYIASLEQFNQPHESWSEFFINQRLEPMIGKAYYENLVGAEFLDKFREIYPRLHNFFPKEKPALLHGDFWSGNVLPDQFGSPLIVDPAIYYGHREVDLAFSRMFGGFDPRFYEAYEEVFPLESGFEQRVEVYNLYPLLVHLLLFGESYLSGIEKTVDRILA</sequence>
<dbReference type="InterPro" id="IPR016477">
    <property type="entry name" value="Fructo-/Ketosamine-3-kinase"/>
</dbReference>
<proteinExistence type="inferred from homology"/>
<organism evidence="3 4">
    <name type="scientific">Belliella pelovolcani</name>
    <dbReference type="NCBI Taxonomy" id="529505"/>
    <lineage>
        <taxon>Bacteria</taxon>
        <taxon>Pseudomonadati</taxon>
        <taxon>Bacteroidota</taxon>
        <taxon>Cytophagia</taxon>
        <taxon>Cytophagales</taxon>
        <taxon>Cyclobacteriaceae</taxon>
        <taxon>Belliella</taxon>
    </lineage>
</organism>
<dbReference type="InterPro" id="IPR011009">
    <property type="entry name" value="Kinase-like_dom_sf"/>
</dbReference>
<keyword evidence="4" id="KW-1185">Reference proteome</keyword>
<dbReference type="PANTHER" id="PTHR12149">
    <property type="entry name" value="FRUCTOSAMINE 3 KINASE-RELATED PROTEIN"/>
    <property type="match status" value="1"/>
</dbReference>
<dbReference type="GO" id="GO:0016301">
    <property type="term" value="F:kinase activity"/>
    <property type="evidence" value="ECO:0007669"/>
    <property type="project" value="UniProtKB-UniRule"/>
</dbReference>
<dbReference type="Pfam" id="PF03881">
    <property type="entry name" value="Fructosamin_kin"/>
    <property type="match status" value="1"/>
</dbReference>
<dbReference type="Gene3D" id="3.30.200.20">
    <property type="entry name" value="Phosphorylase Kinase, domain 1"/>
    <property type="match status" value="1"/>
</dbReference>